<dbReference type="SUPFAM" id="SSF52540">
    <property type="entry name" value="P-loop containing nucleoside triphosphate hydrolases"/>
    <property type="match status" value="1"/>
</dbReference>
<gene>
    <name evidence="1" type="ORF">EHV23_13300</name>
</gene>
<dbReference type="Gene3D" id="3.40.50.300">
    <property type="entry name" value="P-loop containing nucleotide triphosphate hydrolases"/>
    <property type="match status" value="1"/>
</dbReference>
<keyword evidence="2" id="KW-1185">Reference proteome</keyword>
<proteinExistence type="predicted"/>
<dbReference type="Gene3D" id="1.10.8.730">
    <property type="match status" value="1"/>
</dbReference>
<dbReference type="EMBL" id="RRUE01000002">
    <property type="protein sequence ID" value="RRN44297.1"/>
    <property type="molecule type" value="Genomic_DNA"/>
</dbReference>
<reference evidence="1 2" key="1">
    <citation type="submission" date="2018-11" db="EMBL/GenBank/DDBJ databases">
        <title>Genome sequencing of Lautropia sp. KCOM 2505 (= ChDC F240).</title>
        <authorList>
            <person name="Kook J.-K."/>
            <person name="Park S.-N."/>
            <person name="Lim Y.K."/>
        </authorList>
    </citation>
    <scope>NUCLEOTIDE SEQUENCE [LARGE SCALE GENOMIC DNA]</scope>
    <source>
        <strain evidence="1 2">KCOM 2505</strain>
    </source>
</reference>
<dbReference type="InterPro" id="IPR027417">
    <property type="entry name" value="P-loop_NTPase"/>
</dbReference>
<protein>
    <submittedName>
        <fullName evidence="1">Type IV secretion protein DotO</fullName>
    </submittedName>
</protein>
<sequence>MEALLVGMLGFLKMESRDYCDLETVDGRHTIVSSDGKYGSVIRFNGTKSVISFERFKDMVERLNYAFDPYLKGTGYRVQVVFIRDDDSMTALRGLSDTQKETARKIGLNMEDLINESVDTLRQYTYYEDCHFVLWTTPEVLNDPEIKKIATDRIKDKKEHNIPAMANGQNPFVVADILHNKHNAYVSAILTVMQSGEFACDVSLLDVRRALRAIRKSVLPDITADSWEPIIPGVEHPLMWKSNTSGDDLSEVLPPPLKEQILSRSLEIGHDAHPVLRDRNWVRIGNRVFSPMLIDVPPGRPDHFQKLFDMLNKTVARYKGQERACPYAISMMLEGDGLRSTSFRSMLATIFQMLDSRNKSLQMSVKTLSALREEGLAIVKLSMSAMTWADEGDNVTEELSLREKGVSAALQQWGNPKVGERTGDPMSVVQSTAIGMATRSVAPAAAAPLHDAIWMMPLTRPSSAFTAPSTYMRSLDGKLQAFQFFSSSQTTFFWLISGKPGSGKSVFMNHINLETILMGGQTSLPYACIIDIGASSSGMIDLVKESLPPESQHLVMHARLQNDKAHGINIMDTYLGLRVQLQNQLDNTVAFITALVTPSELAGNPMVGMSNFVRNVVSRAYEKKNPTSANPEPNRYLYGRDELVDQAVEKLGIWDTSDETAEPLTYWDIVDACFDAGMIHEAEVAQRYAVPILNDLVTVAAGLRAEYEHIRTNNDSSLVDEFIRGIRDAVDQYPIFADITQFDIGSSRVVALDLQDVASRSEQPEVNKRSALMYFMACEVFMRKISLHKEMLKTIREQARRYYLHYKTLVDSLIDVKKILVFDEWHVTRNNKALHGQVDSIVRLGRKLQLDVRIASQAMSDFAGMTAFATCFIILDSGDKQSREWMRDNIGLTPEAESAMIDRVHGPSSIGATFLAKIRTSSSEYYQLYTLTLGPKRLWALSTTAEDMRLRSMLYENMPKPAARAILAERFRGGSAKRFIEDKARHVAVGNGFDREEAEGTVVEQLGRDLITVYNNNPGKYEQETRSI</sequence>
<dbReference type="Proteomes" id="UP000270261">
    <property type="component" value="Unassembled WGS sequence"/>
</dbReference>
<dbReference type="RefSeq" id="WP_125096492.1">
    <property type="nucleotide sequence ID" value="NZ_RRUE01000002.1"/>
</dbReference>
<evidence type="ECO:0000313" key="1">
    <source>
        <dbReference type="EMBL" id="RRN44297.1"/>
    </source>
</evidence>
<accession>A0A426FNN0</accession>
<dbReference type="OrthoDB" id="7229084at2"/>
<evidence type="ECO:0000313" key="2">
    <source>
        <dbReference type="Proteomes" id="UP000270261"/>
    </source>
</evidence>
<dbReference type="AlphaFoldDB" id="A0A426FNN0"/>
<comment type="caution">
    <text evidence="1">The sequence shown here is derived from an EMBL/GenBank/DDBJ whole genome shotgun (WGS) entry which is preliminary data.</text>
</comment>
<organism evidence="1 2">
    <name type="scientific">Lautropia dentalis</name>
    <dbReference type="NCBI Taxonomy" id="2490857"/>
    <lineage>
        <taxon>Bacteria</taxon>
        <taxon>Pseudomonadati</taxon>
        <taxon>Pseudomonadota</taxon>
        <taxon>Betaproteobacteria</taxon>
        <taxon>Burkholderiales</taxon>
        <taxon>Burkholderiaceae</taxon>
        <taxon>Lautropia</taxon>
    </lineage>
</organism>
<name>A0A426FNN0_9BURK</name>